<protein>
    <submittedName>
        <fullName evidence="1">Uncharacterized protein</fullName>
    </submittedName>
</protein>
<name>A0A5D0QK00_9FLAO</name>
<keyword evidence="2" id="KW-1185">Reference proteome</keyword>
<comment type="caution">
    <text evidence="1">The sequence shown here is derived from an EMBL/GenBank/DDBJ whole genome shotgun (WGS) entry which is preliminary data.</text>
</comment>
<reference evidence="1 2" key="1">
    <citation type="submission" date="2019-08" db="EMBL/GenBank/DDBJ databases">
        <title>Genomes of Antarctic Bizionia species.</title>
        <authorList>
            <person name="Bowman J.P."/>
        </authorList>
    </citation>
    <scope>NUCLEOTIDE SEQUENCE [LARGE SCALE GENOMIC DNA]</scope>
    <source>
        <strain evidence="1 2">APA-1</strain>
    </source>
</reference>
<organism evidence="1 2">
    <name type="scientific">Bizionia algoritergicola</name>
    <dbReference type="NCBI Taxonomy" id="291187"/>
    <lineage>
        <taxon>Bacteria</taxon>
        <taxon>Pseudomonadati</taxon>
        <taxon>Bacteroidota</taxon>
        <taxon>Flavobacteriia</taxon>
        <taxon>Flavobacteriales</taxon>
        <taxon>Flavobacteriaceae</taxon>
        <taxon>Bizionia</taxon>
    </lineage>
</organism>
<evidence type="ECO:0000313" key="2">
    <source>
        <dbReference type="Proteomes" id="UP000324358"/>
    </source>
</evidence>
<proteinExistence type="predicted"/>
<dbReference type="RefSeq" id="WP_066257051.1">
    <property type="nucleotide sequence ID" value="NZ_VSKL01000012.1"/>
</dbReference>
<accession>A0A5D0QK00</accession>
<dbReference type="Proteomes" id="UP000324358">
    <property type="component" value="Unassembled WGS sequence"/>
</dbReference>
<evidence type="ECO:0000313" key="1">
    <source>
        <dbReference type="EMBL" id="TYB69480.1"/>
    </source>
</evidence>
<dbReference type="AlphaFoldDB" id="A0A5D0QK00"/>
<dbReference type="EMBL" id="VSKL01000012">
    <property type="protein sequence ID" value="TYB69480.1"/>
    <property type="molecule type" value="Genomic_DNA"/>
</dbReference>
<sequence length="94" mass="11516">MEFKHENLTEVFKGVRLARNSDLKHPHYIFSDEIGSDYMDVHIIDNHKEFRFVIDNFPMRRRFYETNIPFRTLQDFIRALERMNVYIPHQKKAT</sequence>
<gene>
    <name evidence="1" type="ORF">ES675_16115</name>
</gene>